<feature type="domain" description="HMG box" evidence="3">
    <location>
        <begin position="276"/>
        <end position="344"/>
    </location>
</feature>
<protein>
    <recommendedName>
        <fullName evidence="3">HMG box domain-containing protein</fullName>
    </recommendedName>
</protein>
<dbReference type="Gene3D" id="1.10.30.10">
    <property type="entry name" value="High mobility group box domain"/>
    <property type="match status" value="1"/>
</dbReference>
<dbReference type="EMBL" id="GDKF01005036">
    <property type="protein sequence ID" value="JAT73586.1"/>
    <property type="molecule type" value="Transcribed_RNA"/>
</dbReference>
<feature type="region of interest" description="Disordered" evidence="2">
    <location>
        <begin position="341"/>
        <end position="377"/>
    </location>
</feature>
<sequence length="512" mass="54438">MCIEIESFWCGSAATRTPGRMGLGVSLPSPASLPDVDISQVAFPLTLTSTATQVHELGRLDLSGVWHVVGNHKVFPFPIGYRAIHSAYGISCSLSIELGMSGRPVFLVEVEGEVFSGSTPTAPFAKWALARGHVDVVSGLMAFGLLDPFLQAVLRAAAGLRGPPPGLSPLGPVPSIAPSLANWLPFSARSGAAMGTRQLSEDLMRGNPFADKARTPLWVDTRPAIVAEARPLASMPAPEATNRGPQAREEPASGSGVPGASQRSRRRSLPLAVGKSGRGWTAFTAYGMEMRDAVRADNPWASATEIEKLVGQRWAQLSSEERQHYVDMAARVRKSMRASQAEEEEEAVAKRACSDTAHLADAGTERPQRTLRPPSRYTSADLVDDPAIACAGIQRLQAGGVGPRLTALRGCSGMMPLRSKAPACASGTPSPRPAPDYCRVLVKRHASMDARAHQPARQRLQPAARAAPVEDHEADVLGLLAEMRAEVMASESDSPPAVLLSMADRKARPPLS</sequence>
<dbReference type="SMART" id="SM00398">
    <property type="entry name" value="HMG"/>
    <property type="match status" value="1"/>
</dbReference>
<proteinExistence type="predicted"/>
<evidence type="ECO:0000259" key="3">
    <source>
        <dbReference type="PROSITE" id="PS50118"/>
    </source>
</evidence>
<dbReference type="SUPFAM" id="SSF47095">
    <property type="entry name" value="HMG-box"/>
    <property type="match status" value="1"/>
</dbReference>
<dbReference type="CDD" id="cd00084">
    <property type="entry name" value="HMG-box_SF"/>
    <property type="match status" value="1"/>
</dbReference>
<feature type="region of interest" description="Disordered" evidence="2">
    <location>
        <begin position="488"/>
        <end position="512"/>
    </location>
</feature>
<keyword evidence="1" id="KW-0238">DNA-binding</keyword>
<dbReference type="InterPro" id="IPR036910">
    <property type="entry name" value="HMG_box_dom_sf"/>
</dbReference>
<reference evidence="4" key="1">
    <citation type="submission" date="2015-08" db="EMBL/GenBank/DDBJ databases">
        <authorList>
            <person name="Babu N.S."/>
            <person name="Beckwith C.J."/>
            <person name="Beseler K.G."/>
            <person name="Brison A."/>
            <person name="Carone J.V."/>
            <person name="Caskin T.P."/>
            <person name="Diamond M."/>
            <person name="Durham M.E."/>
            <person name="Foxe J.M."/>
            <person name="Go M."/>
            <person name="Henderson B.A."/>
            <person name="Jones I.B."/>
            <person name="McGettigan J.A."/>
            <person name="Micheletti S.J."/>
            <person name="Nasrallah M.E."/>
            <person name="Ortiz D."/>
            <person name="Piller C.R."/>
            <person name="Privatt S.R."/>
            <person name="Schneider S.L."/>
            <person name="Sharp S."/>
            <person name="Smith T.C."/>
            <person name="Stanton J.D."/>
            <person name="Ullery H.E."/>
            <person name="Wilson R.J."/>
            <person name="Serrano M.G."/>
            <person name="Buck G."/>
            <person name="Lee V."/>
            <person name="Wang Y."/>
            <person name="Carvalho R."/>
            <person name="Voegtly L."/>
            <person name="Shi R."/>
            <person name="Duckworth R."/>
            <person name="Johnson A."/>
            <person name="Loviza R."/>
            <person name="Walstead R."/>
            <person name="Shah Z."/>
            <person name="Kiflezghi M."/>
            <person name="Wade K."/>
            <person name="Ball S.L."/>
            <person name="Bradley K.W."/>
            <person name="Asai D.J."/>
            <person name="Bowman C.A."/>
            <person name="Russell D.A."/>
            <person name="Pope W.H."/>
            <person name="Jacobs-Sera D."/>
            <person name="Hendrix R.W."/>
            <person name="Hatfull G.F."/>
        </authorList>
    </citation>
    <scope>NUCLEOTIDE SEQUENCE</scope>
</reference>
<accession>A0A1D2A306</accession>
<name>A0A1D2A306_AUXPR</name>
<evidence type="ECO:0000256" key="2">
    <source>
        <dbReference type="SAM" id="MobiDB-lite"/>
    </source>
</evidence>
<dbReference type="GO" id="GO:0005634">
    <property type="term" value="C:nucleus"/>
    <property type="evidence" value="ECO:0007669"/>
    <property type="project" value="UniProtKB-UniRule"/>
</dbReference>
<dbReference type="PROSITE" id="PS50118">
    <property type="entry name" value="HMG_BOX_2"/>
    <property type="match status" value="1"/>
</dbReference>
<dbReference type="PROSITE" id="PS51543">
    <property type="entry name" value="FYRC"/>
    <property type="match status" value="1"/>
</dbReference>
<dbReference type="InterPro" id="IPR003889">
    <property type="entry name" value="FYrich_C"/>
</dbReference>
<gene>
    <name evidence="4" type="ORF">g.31764</name>
</gene>
<dbReference type="Pfam" id="PF00505">
    <property type="entry name" value="HMG_box"/>
    <property type="match status" value="1"/>
</dbReference>
<keyword evidence="1" id="KW-0539">Nucleus</keyword>
<feature type="compositionally biased region" description="Basic and acidic residues" evidence="2">
    <location>
        <begin position="503"/>
        <end position="512"/>
    </location>
</feature>
<dbReference type="InterPro" id="IPR009071">
    <property type="entry name" value="HMG_box_dom"/>
</dbReference>
<evidence type="ECO:0000313" key="4">
    <source>
        <dbReference type="EMBL" id="JAT73586.1"/>
    </source>
</evidence>
<dbReference type="GO" id="GO:0003677">
    <property type="term" value="F:DNA binding"/>
    <property type="evidence" value="ECO:0007669"/>
    <property type="project" value="UniProtKB-UniRule"/>
</dbReference>
<feature type="region of interest" description="Disordered" evidence="2">
    <location>
        <begin position="232"/>
        <end position="272"/>
    </location>
</feature>
<feature type="DNA-binding region" description="HMG box" evidence="1">
    <location>
        <begin position="276"/>
        <end position="344"/>
    </location>
</feature>
<dbReference type="AlphaFoldDB" id="A0A1D2A306"/>
<evidence type="ECO:0000256" key="1">
    <source>
        <dbReference type="PROSITE-ProRule" id="PRU00267"/>
    </source>
</evidence>
<organism evidence="4">
    <name type="scientific">Auxenochlorella protothecoides</name>
    <name type="common">Green microalga</name>
    <name type="synonym">Chlorella protothecoides</name>
    <dbReference type="NCBI Taxonomy" id="3075"/>
    <lineage>
        <taxon>Eukaryota</taxon>
        <taxon>Viridiplantae</taxon>
        <taxon>Chlorophyta</taxon>
        <taxon>core chlorophytes</taxon>
        <taxon>Trebouxiophyceae</taxon>
        <taxon>Chlorellales</taxon>
        <taxon>Chlorellaceae</taxon>
        <taxon>Auxenochlorella</taxon>
    </lineage>
</organism>